<dbReference type="KEGG" id="brh:RBRH_00027"/>
<dbReference type="AlphaFoldDB" id="E5AKB4"/>
<sequence length="146" mass="16590">MTRWWVQWAAGVDRIDGVVVDDEAIERHLLEVVTSDRFAGARDPDDDFRISLAGAQEKDAHHAHLQAAPWPGRWSAGRLQHLRGQRVAVPSLVQGVWLIHGKSSHLSRLRNWRMGGRRHADRKTRQRRHAGLRGSTCKPAGTMMRN</sequence>
<evidence type="ECO:0000313" key="3">
    <source>
        <dbReference type="Proteomes" id="UP000007437"/>
    </source>
</evidence>
<evidence type="ECO:0000313" key="2">
    <source>
        <dbReference type="EMBL" id="CBW73586.1"/>
    </source>
</evidence>
<reference evidence="2 3" key="1">
    <citation type="journal article" date="2011" name="J. Bacteriol.">
        <title>Complete genome sequence of Burkholderia rhizoxinica, an endosymbiont of Rhizopus microsporus.</title>
        <authorList>
            <person name="Lackner G."/>
            <person name="Moebius N."/>
            <person name="Partida-Martinez L."/>
            <person name="Hertweck C."/>
        </authorList>
    </citation>
    <scope>NUCLEOTIDE SEQUENCE [LARGE SCALE GENOMIC DNA]</scope>
    <source>
        <strain evidence="3">DSM 19002 / CIP 109453 / HKI 454</strain>
    </source>
</reference>
<protein>
    <submittedName>
        <fullName evidence="2">HIPA PROTEIN</fullName>
    </submittedName>
</protein>
<gene>
    <name evidence="2" type="ordered locus">RBRH_00027</name>
</gene>
<feature type="compositionally biased region" description="Basic residues" evidence="1">
    <location>
        <begin position="116"/>
        <end position="131"/>
    </location>
</feature>
<proteinExistence type="predicted"/>
<dbReference type="Proteomes" id="UP000007437">
    <property type="component" value="Chromosome"/>
</dbReference>
<name>E5AKB4_MYCRK</name>
<dbReference type="eggNOG" id="COG3550">
    <property type="taxonomic scope" value="Bacteria"/>
</dbReference>
<organism evidence="2 3">
    <name type="scientific">Mycetohabitans rhizoxinica (strain DSM 19002 / CIP 109453 / HKI 454)</name>
    <name type="common">Paraburkholderia rhizoxinica</name>
    <dbReference type="NCBI Taxonomy" id="882378"/>
    <lineage>
        <taxon>Bacteria</taxon>
        <taxon>Pseudomonadati</taxon>
        <taxon>Pseudomonadota</taxon>
        <taxon>Betaproteobacteria</taxon>
        <taxon>Burkholderiales</taxon>
        <taxon>Burkholderiaceae</taxon>
        <taxon>Mycetohabitans</taxon>
    </lineage>
</organism>
<evidence type="ECO:0000256" key="1">
    <source>
        <dbReference type="SAM" id="MobiDB-lite"/>
    </source>
</evidence>
<dbReference type="HOGENOM" id="CLU_1773926_0_0_4"/>
<feature type="region of interest" description="Disordered" evidence="1">
    <location>
        <begin position="116"/>
        <end position="146"/>
    </location>
</feature>
<dbReference type="EMBL" id="FR687359">
    <property type="protein sequence ID" value="CBW73586.1"/>
    <property type="molecule type" value="Genomic_DNA"/>
</dbReference>
<dbReference type="STRING" id="882378.RBRH_00027"/>
<accession>E5AKB4</accession>